<evidence type="ECO:0000256" key="1">
    <source>
        <dbReference type="SAM" id="Phobius"/>
    </source>
</evidence>
<name>A0A1G6UG95_9MICO</name>
<sequence>MSEPTPTQSSLAVFLKQRWLGILIVVLVAVFVLQNTGDLRVHLFWMTLTTPTWLLLAILFFLGVVAGSFRTSRKHRAKK</sequence>
<dbReference type="AlphaFoldDB" id="A0A1G6UG95"/>
<protein>
    <recommendedName>
        <fullName evidence="4">Lipopolysaccharide assembly protein A domain-containing protein</fullName>
    </recommendedName>
</protein>
<keyword evidence="1" id="KW-0472">Membrane</keyword>
<keyword evidence="1" id="KW-1133">Transmembrane helix</keyword>
<evidence type="ECO:0000313" key="2">
    <source>
        <dbReference type="EMBL" id="SDD40264.1"/>
    </source>
</evidence>
<evidence type="ECO:0008006" key="4">
    <source>
        <dbReference type="Google" id="ProtNLM"/>
    </source>
</evidence>
<feature type="transmembrane region" description="Helical" evidence="1">
    <location>
        <begin position="43"/>
        <end position="69"/>
    </location>
</feature>
<evidence type="ECO:0000313" key="3">
    <source>
        <dbReference type="Proteomes" id="UP000199039"/>
    </source>
</evidence>
<accession>A0A1G6UG95</accession>
<keyword evidence="1" id="KW-0812">Transmembrane</keyword>
<dbReference type="EMBL" id="FMYH01000007">
    <property type="protein sequence ID" value="SDD40264.1"/>
    <property type="molecule type" value="Genomic_DNA"/>
</dbReference>
<feature type="transmembrane region" description="Helical" evidence="1">
    <location>
        <begin position="19"/>
        <end position="37"/>
    </location>
</feature>
<reference evidence="2 3" key="1">
    <citation type="submission" date="2016-09" db="EMBL/GenBank/DDBJ databases">
        <authorList>
            <person name="Capua I."/>
            <person name="De Benedictis P."/>
            <person name="Joannis T."/>
            <person name="Lombin L.H."/>
            <person name="Cattoli G."/>
        </authorList>
    </citation>
    <scope>NUCLEOTIDE SEQUENCE [LARGE SCALE GENOMIC DNA]</scope>
    <source>
        <strain evidence="2 3">ISLP-3</strain>
    </source>
</reference>
<proteinExistence type="predicted"/>
<dbReference type="RefSeq" id="WP_093185164.1">
    <property type="nucleotide sequence ID" value="NZ_FMYH01000007.1"/>
</dbReference>
<gene>
    <name evidence="2" type="ORF">SAMN05216410_3249</name>
</gene>
<keyword evidence="3" id="KW-1185">Reference proteome</keyword>
<organism evidence="2 3">
    <name type="scientific">Sanguibacter gelidistatuariae</name>
    <dbReference type="NCBI Taxonomy" id="1814289"/>
    <lineage>
        <taxon>Bacteria</taxon>
        <taxon>Bacillati</taxon>
        <taxon>Actinomycetota</taxon>
        <taxon>Actinomycetes</taxon>
        <taxon>Micrococcales</taxon>
        <taxon>Sanguibacteraceae</taxon>
        <taxon>Sanguibacter</taxon>
    </lineage>
</organism>
<dbReference type="Proteomes" id="UP000199039">
    <property type="component" value="Unassembled WGS sequence"/>
</dbReference>